<dbReference type="Proteomes" id="UP001156670">
    <property type="component" value="Unassembled WGS sequence"/>
</dbReference>
<feature type="chain" id="PRO_5047439829" description="DUF4019 domain-containing protein" evidence="1">
    <location>
        <begin position="34"/>
        <end position="169"/>
    </location>
</feature>
<evidence type="ECO:0000313" key="2">
    <source>
        <dbReference type="EMBL" id="GLQ91805.1"/>
    </source>
</evidence>
<proteinExistence type="predicted"/>
<protein>
    <recommendedName>
        <fullName evidence="4">DUF4019 domain-containing protein</fullName>
    </recommendedName>
</protein>
<dbReference type="EMBL" id="BSOB01000006">
    <property type="protein sequence ID" value="GLQ91805.1"/>
    <property type="molecule type" value="Genomic_DNA"/>
</dbReference>
<sequence length="169" mass="17756">MTHTARNRSSFTKRALQGCALSAALLGASAALAQQAPSGLEKAVATAAKWATQADAGQADAMWKASSDTMQKSVSQADWTKYIAQVRKEAGAEQSRAWLAVNKVDNPKGMPPGEYLNVVYNTKFANAATFETVSLTKSGSSWQPVGYIVRPQQPAKAPASGVAQPAASK</sequence>
<dbReference type="InterPro" id="IPR025091">
    <property type="entry name" value="DUF4019"/>
</dbReference>
<organism evidence="2 3">
    <name type="scientific">Dyella acidisoli</name>
    <dbReference type="NCBI Taxonomy" id="1867834"/>
    <lineage>
        <taxon>Bacteria</taxon>
        <taxon>Pseudomonadati</taxon>
        <taxon>Pseudomonadota</taxon>
        <taxon>Gammaproteobacteria</taxon>
        <taxon>Lysobacterales</taxon>
        <taxon>Rhodanobacteraceae</taxon>
        <taxon>Dyella</taxon>
    </lineage>
</organism>
<reference evidence="3" key="1">
    <citation type="journal article" date="2019" name="Int. J. Syst. Evol. Microbiol.">
        <title>The Global Catalogue of Microorganisms (GCM) 10K type strain sequencing project: providing services to taxonomists for standard genome sequencing and annotation.</title>
        <authorList>
            <consortium name="The Broad Institute Genomics Platform"/>
            <consortium name="The Broad Institute Genome Sequencing Center for Infectious Disease"/>
            <person name="Wu L."/>
            <person name="Ma J."/>
        </authorList>
    </citation>
    <scope>NUCLEOTIDE SEQUENCE [LARGE SCALE GENOMIC DNA]</scope>
    <source>
        <strain evidence="3">NBRC 111980</strain>
    </source>
</reference>
<keyword evidence="3" id="KW-1185">Reference proteome</keyword>
<comment type="caution">
    <text evidence="2">The sequence shown here is derived from an EMBL/GenBank/DDBJ whole genome shotgun (WGS) entry which is preliminary data.</text>
</comment>
<feature type="signal peptide" evidence="1">
    <location>
        <begin position="1"/>
        <end position="33"/>
    </location>
</feature>
<accession>A0ABQ5XJE4</accession>
<gene>
    <name evidence="2" type="ORF">GCM10007901_07550</name>
</gene>
<keyword evidence="1" id="KW-0732">Signal</keyword>
<evidence type="ECO:0008006" key="4">
    <source>
        <dbReference type="Google" id="ProtNLM"/>
    </source>
</evidence>
<evidence type="ECO:0000256" key="1">
    <source>
        <dbReference type="SAM" id="SignalP"/>
    </source>
</evidence>
<evidence type="ECO:0000313" key="3">
    <source>
        <dbReference type="Proteomes" id="UP001156670"/>
    </source>
</evidence>
<dbReference type="Pfam" id="PF13211">
    <property type="entry name" value="DUF4019"/>
    <property type="match status" value="1"/>
</dbReference>
<dbReference type="RefSeq" id="WP_284319558.1">
    <property type="nucleotide sequence ID" value="NZ_BSOB01000006.1"/>
</dbReference>
<name>A0ABQ5XJE4_9GAMM</name>